<sequence>MPRGTNKKMLLLNKITLAAITIVTIIIQTQASFSGSGGMLVRGGWNQNQQIRQSFQPWQRQRQHYQQPSQWRNAPYPQQQTRWNNDNSNSNSNSNSGGYVFRRPQPNPFYQQLPQPLPQPKPQPNPFYQIPQPQPPTYVQPDPDAFYNQNQPPTVYVRPPQPLPTVVQPPPVPVVPFQPPPIQNPYVPIPDYGVEPDPVIEIIKPKEEDPPVVIVNPPTLGTPDIIESPSPIIPETFRPINIIDSYPESKPDPAPNPIPIVTDPPIPETEVNPILIDNGYYPTTTPEPTTTIDINDIPNRGDSPYSRNRGGNGGTDDGLGTSLDDLETGFIVNEPQSLVGSSPNPSTGTTNEIASNNPDTPPVLGQDPELDQQILADVFGSLLNNLQQDSKPTTSTPSPEVREFIDSLYSNGNPFAMMNTVNDNMGPNDQMTRNTLNSNAAARENVGAQGFANRPSGKQYTGTNPFLR</sequence>
<feature type="compositionally biased region" description="Pro residues" evidence="1">
    <location>
        <begin position="115"/>
        <end position="125"/>
    </location>
</feature>
<dbReference type="OMA" id="FENHHSI"/>
<reference evidence="2 3" key="1">
    <citation type="journal article" date="2013" name="Nature">
        <title>Insights into bilaterian evolution from three spiralian genomes.</title>
        <authorList>
            <person name="Simakov O."/>
            <person name="Marletaz F."/>
            <person name="Cho S.J."/>
            <person name="Edsinger-Gonzales E."/>
            <person name="Havlak P."/>
            <person name="Hellsten U."/>
            <person name="Kuo D.H."/>
            <person name="Larsson T."/>
            <person name="Lv J."/>
            <person name="Arendt D."/>
            <person name="Savage R."/>
            <person name="Osoegawa K."/>
            <person name="de Jong P."/>
            <person name="Grimwood J."/>
            <person name="Chapman J.A."/>
            <person name="Shapiro H."/>
            <person name="Aerts A."/>
            <person name="Otillar R.P."/>
            <person name="Terry A.Y."/>
            <person name="Boore J.L."/>
            <person name="Grigoriev I.V."/>
            <person name="Lindberg D.R."/>
            <person name="Seaver E.C."/>
            <person name="Weisblat D.A."/>
            <person name="Putnam N.H."/>
            <person name="Rokhsar D.S."/>
        </authorList>
    </citation>
    <scope>NUCLEOTIDE SEQUENCE [LARGE SCALE GENOMIC DNA]</scope>
</reference>
<dbReference type="RefSeq" id="XP_009055094.1">
    <property type="nucleotide sequence ID" value="XM_009056846.1"/>
</dbReference>
<organism evidence="2 3">
    <name type="scientific">Lottia gigantea</name>
    <name type="common">Giant owl limpet</name>
    <dbReference type="NCBI Taxonomy" id="225164"/>
    <lineage>
        <taxon>Eukaryota</taxon>
        <taxon>Metazoa</taxon>
        <taxon>Spiralia</taxon>
        <taxon>Lophotrochozoa</taxon>
        <taxon>Mollusca</taxon>
        <taxon>Gastropoda</taxon>
        <taxon>Patellogastropoda</taxon>
        <taxon>Lottioidea</taxon>
        <taxon>Lottiidae</taxon>
        <taxon>Lottia</taxon>
    </lineage>
</organism>
<feature type="region of interest" description="Disordered" evidence="1">
    <location>
        <begin position="278"/>
        <end position="367"/>
    </location>
</feature>
<feature type="compositionally biased region" description="Low complexity" evidence="1">
    <location>
        <begin position="56"/>
        <end position="72"/>
    </location>
</feature>
<name>V4BYN1_LOTGI</name>
<dbReference type="CTD" id="20248939"/>
<dbReference type="GeneID" id="20248939"/>
<feature type="compositionally biased region" description="Polar residues" evidence="1">
    <location>
        <begin position="334"/>
        <end position="358"/>
    </location>
</feature>
<protein>
    <submittedName>
        <fullName evidence="2">Uncharacterized protein</fullName>
    </submittedName>
</protein>
<keyword evidence="3" id="KW-1185">Reference proteome</keyword>
<gene>
    <name evidence="2" type="ORF">LOTGIDRAFT_232491</name>
</gene>
<dbReference type="Proteomes" id="UP000030746">
    <property type="component" value="Unassembled WGS sequence"/>
</dbReference>
<evidence type="ECO:0000313" key="3">
    <source>
        <dbReference type="Proteomes" id="UP000030746"/>
    </source>
</evidence>
<feature type="region of interest" description="Disordered" evidence="1">
    <location>
        <begin position="55"/>
        <end position="145"/>
    </location>
</feature>
<feature type="region of interest" description="Disordered" evidence="1">
    <location>
        <begin position="447"/>
        <end position="468"/>
    </location>
</feature>
<proteinExistence type="predicted"/>
<accession>V4BYN1</accession>
<dbReference type="HOGENOM" id="CLU_584344_0_0_1"/>
<feature type="compositionally biased region" description="Low complexity" evidence="1">
    <location>
        <begin position="282"/>
        <end position="291"/>
    </location>
</feature>
<dbReference type="EMBL" id="KB201847">
    <property type="protein sequence ID" value="ESO94249.1"/>
    <property type="molecule type" value="Genomic_DNA"/>
</dbReference>
<dbReference type="AlphaFoldDB" id="V4BYN1"/>
<dbReference type="KEGG" id="lgi:LOTGIDRAFT_232491"/>
<feature type="compositionally biased region" description="Low complexity" evidence="1">
    <location>
        <begin position="84"/>
        <end position="96"/>
    </location>
</feature>
<feature type="compositionally biased region" description="Polar residues" evidence="1">
    <location>
        <begin position="456"/>
        <end position="468"/>
    </location>
</feature>
<evidence type="ECO:0000313" key="2">
    <source>
        <dbReference type="EMBL" id="ESO94249.1"/>
    </source>
</evidence>
<evidence type="ECO:0000256" key="1">
    <source>
        <dbReference type="SAM" id="MobiDB-lite"/>
    </source>
</evidence>